<organism evidence="2 3">
    <name type="scientific">Mytilus galloprovincialis</name>
    <name type="common">Mediterranean mussel</name>
    <dbReference type="NCBI Taxonomy" id="29158"/>
    <lineage>
        <taxon>Eukaryota</taxon>
        <taxon>Metazoa</taxon>
        <taxon>Spiralia</taxon>
        <taxon>Lophotrochozoa</taxon>
        <taxon>Mollusca</taxon>
        <taxon>Bivalvia</taxon>
        <taxon>Autobranchia</taxon>
        <taxon>Pteriomorphia</taxon>
        <taxon>Mytilida</taxon>
        <taxon>Mytiloidea</taxon>
        <taxon>Mytilidae</taxon>
        <taxon>Mytilinae</taxon>
        <taxon>Mytilus</taxon>
    </lineage>
</organism>
<comment type="caution">
    <text evidence="2">The sequence shown here is derived from an EMBL/GenBank/DDBJ whole genome shotgun (WGS) entry which is preliminary data.</text>
</comment>
<reference evidence="2" key="1">
    <citation type="submission" date="2018-11" db="EMBL/GenBank/DDBJ databases">
        <authorList>
            <person name="Alioto T."/>
            <person name="Alioto T."/>
        </authorList>
    </citation>
    <scope>NUCLEOTIDE SEQUENCE</scope>
</reference>
<dbReference type="EMBL" id="UYJE01001905">
    <property type="protein sequence ID" value="VDI06258.1"/>
    <property type="molecule type" value="Genomic_DNA"/>
</dbReference>
<name>A0A8B6CJJ1_MYTGA</name>
<proteinExistence type="predicted"/>
<accession>A0A8B6CJJ1</accession>
<keyword evidence="3" id="KW-1185">Reference proteome</keyword>
<evidence type="ECO:0000256" key="1">
    <source>
        <dbReference type="SAM" id="Coils"/>
    </source>
</evidence>
<sequence length="113" mass="13590">MRWCKTIMVFATQMKCIKKPKIHCKGREDEVKLKLKEEEQKKVQHLQDEFDKKMTKVNGEMKKLSNQIKQIESEKQIVESREAQTRDQIVVLQTELKDCKETEKKRKKNKKKN</sequence>
<evidence type="ECO:0000313" key="2">
    <source>
        <dbReference type="EMBL" id="VDI06258.1"/>
    </source>
</evidence>
<keyword evidence="1" id="KW-0175">Coiled coil</keyword>
<protein>
    <submittedName>
        <fullName evidence="2">Uncharacterized protein</fullName>
    </submittedName>
</protein>
<evidence type="ECO:0000313" key="3">
    <source>
        <dbReference type="Proteomes" id="UP000596742"/>
    </source>
</evidence>
<gene>
    <name evidence="2" type="ORF">MGAL_10B035766</name>
</gene>
<dbReference type="AlphaFoldDB" id="A0A8B6CJJ1"/>
<feature type="coiled-coil region" evidence="1">
    <location>
        <begin position="36"/>
        <end position="88"/>
    </location>
</feature>
<dbReference type="Proteomes" id="UP000596742">
    <property type="component" value="Unassembled WGS sequence"/>
</dbReference>